<gene>
    <name evidence="4" type="ORF">GM612_11710</name>
</gene>
<evidence type="ECO:0000313" key="5">
    <source>
        <dbReference type="Proteomes" id="UP000466388"/>
    </source>
</evidence>
<comment type="similarity">
    <text evidence="1">Belongs to the peptidase C59 family.</text>
</comment>
<dbReference type="EMBL" id="WNJO01000023">
    <property type="protein sequence ID" value="MTV83284.1"/>
    <property type="molecule type" value="Genomic_DNA"/>
</dbReference>
<protein>
    <submittedName>
        <fullName evidence="4">Linear amide C-N hydrolase</fullName>
    </submittedName>
</protein>
<organism evidence="4 5">
    <name type="scientific">Secundilactobacillus folii</name>
    <dbReference type="NCBI Taxonomy" id="2678357"/>
    <lineage>
        <taxon>Bacteria</taxon>
        <taxon>Bacillati</taxon>
        <taxon>Bacillota</taxon>
        <taxon>Bacilli</taxon>
        <taxon>Lactobacillales</taxon>
        <taxon>Lactobacillaceae</taxon>
        <taxon>Secundilactobacillus</taxon>
    </lineage>
</organism>
<evidence type="ECO:0000256" key="2">
    <source>
        <dbReference type="ARBA" id="ARBA00022801"/>
    </source>
</evidence>
<dbReference type="InterPro" id="IPR029132">
    <property type="entry name" value="CBAH/NAAA_C"/>
</dbReference>
<dbReference type="InterPro" id="IPR029055">
    <property type="entry name" value="Ntn_hydrolases_N"/>
</dbReference>
<dbReference type="PANTHER" id="PTHR35527:SF2">
    <property type="entry name" value="HYDROLASE"/>
    <property type="match status" value="1"/>
</dbReference>
<evidence type="ECO:0000313" key="4">
    <source>
        <dbReference type="EMBL" id="MTV83284.1"/>
    </source>
</evidence>
<sequence>MCTSLTLAASDGAKILARTMDFPNVDPWQPTVIEPGTQWRPILDKQRLTHYRIVGSARHLDGHYLFGDGLNSAGLSCAELYFPNRTHYYDDPQPGKINLTPQDFILWVLSNHATIADVAADLDQIAMVGKVWYAENKIYPFHWLLADSTGQTAVLEPMSLTLTLTDDPVKVLTNTPELSNHIERLDKFLETDAKRLPAAATNYLASQKPLPEGPIPTNRFIRTAINRWGQPTAETATKATQQAVAILQEVVIPKTADKVQAKNHNFTHYISVIDMTNLRYTQIPIDNTPKKVIDL</sequence>
<keyword evidence="2 4" id="KW-0378">Hydrolase</keyword>
<accession>A0A7X2XX46</accession>
<dbReference type="Proteomes" id="UP000466388">
    <property type="component" value="Unassembled WGS sequence"/>
</dbReference>
<evidence type="ECO:0000259" key="3">
    <source>
        <dbReference type="Pfam" id="PF02275"/>
    </source>
</evidence>
<dbReference type="GO" id="GO:0016787">
    <property type="term" value="F:hydrolase activity"/>
    <property type="evidence" value="ECO:0007669"/>
    <property type="project" value="UniProtKB-KW"/>
</dbReference>
<feature type="domain" description="Choloylglycine hydrolase/NAAA C-terminal" evidence="3">
    <location>
        <begin position="2"/>
        <end position="281"/>
    </location>
</feature>
<evidence type="ECO:0000256" key="1">
    <source>
        <dbReference type="ARBA" id="ARBA00006625"/>
    </source>
</evidence>
<dbReference type="SUPFAM" id="SSF56235">
    <property type="entry name" value="N-terminal nucleophile aminohydrolases (Ntn hydrolases)"/>
    <property type="match status" value="1"/>
</dbReference>
<reference evidence="4 5" key="1">
    <citation type="submission" date="2019-11" db="EMBL/GenBank/DDBJ databases">
        <title>Lactobacillus sp. nov. CRM56-3, isolated from fermented tea leaves.</title>
        <authorList>
            <person name="Phuengjayaem S."/>
            <person name="Tanasupawat S."/>
        </authorList>
    </citation>
    <scope>NUCLEOTIDE SEQUENCE [LARGE SCALE GENOMIC DNA]</scope>
    <source>
        <strain evidence="4 5">CRM56-3</strain>
    </source>
</reference>
<dbReference type="InterPro" id="IPR052193">
    <property type="entry name" value="Peptidase_C59"/>
</dbReference>
<dbReference type="Gene3D" id="3.60.60.10">
    <property type="entry name" value="Penicillin V Acylase, Chain A"/>
    <property type="match status" value="1"/>
</dbReference>
<dbReference type="AlphaFoldDB" id="A0A7X2XX46"/>
<dbReference type="Pfam" id="PF02275">
    <property type="entry name" value="CBAH"/>
    <property type="match status" value="1"/>
</dbReference>
<dbReference type="RefSeq" id="WP_155432543.1">
    <property type="nucleotide sequence ID" value="NZ_WNJO01000023.1"/>
</dbReference>
<keyword evidence="5" id="KW-1185">Reference proteome</keyword>
<comment type="caution">
    <text evidence="4">The sequence shown here is derived from an EMBL/GenBank/DDBJ whole genome shotgun (WGS) entry which is preliminary data.</text>
</comment>
<name>A0A7X2XX46_9LACO</name>
<dbReference type="PANTHER" id="PTHR35527">
    <property type="entry name" value="CHOLOYLGLYCINE HYDROLASE"/>
    <property type="match status" value="1"/>
</dbReference>
<proteinExistence type="inferred from homology"/>